<proteinExistence type="predicted"/>
<dbReference type="Pfam" id="PF00561">
    <property type="entry name" value="Abhydrolase_1"/>
    <property type="match status" value="1"/>
</dbReference>
<dbReference type="InterPro" id="IPR000073">
    <property type="entry name" value="AB_hydrolase_1"/>
</dbReference>
<accession>A0A381QV73</accession>
<evidence type="ECO:0000313" key="3">
    <source>
        <dbReference type="EMBL" id="SUZ82528.1"/>
    </source>
</evidence>
<dbReference type="GO" id="GO:0016787">
    <property type="term" value="F:hydrolase activity"/>
    <property type="evidence" value="ECO:0007669"/>
    <property type="project" value="UniProtKB-KW"/>
</dbReference>
<gene>
    <name evidence="3" type="ORF">METZ01_LOCUS35382</name>
</gene>
<reference evidence="3" key="1">
    <citation type="submission" date="2018-05" db="EMBL/GenBank/DDBJ databases">
        <authorList>
            <person name="Lanie J.A."/>
            <person name="Ng W.-L."/>
            <person name="Kazmierczak K.M."/>
            <person name="Andrzejewski T.M."/>
            <person name="Davidsen T.M."/>
            <person name="Wayne K.J."/>
            <person name="Tettelin H."/>
            <person name="Glass J.I."/>
            <person name="Rusch D."/>
            <person name="Podicherti R."/>
            <person name="Tsui H.-C.T."/>
            <person name="Winkler M.E."/>
        </authorList>
    </citation>
    <scope>NUCLEOTIDE SEQUENCE</scope>
</reference>
<name>A0A381QV73_9ZZZZ</name>
<organism evidence="3">
    <name type="scientific">marine metagenome</name>
    <dbReference type="NCBI Taxonomy" id="408172"/>
    <lineage>
        <taxon>unclassified sequences</taxon>
        <taxon>metagenomes</taxon>
        <taxon>ecological metagenomes</taxon>
    </lineage>
</organism>
<dbReference type="EMBL" id="UINC01001511">
    <property type="protein sequence ID" value="SUZ82528.1"/>
    <property type="molecule type" value="Genomic_DNA"/>
</dbReference>
<keyword evidence="1" id="KW-0378">Hydrolase</keyword>
<dbReference type="SUPFAM" id="SSF53474">
    <property type="entry name" value="alpha/beta-Hydrolases"/>
    <property type="match status" value="1"/>
</dbReference>
<evidence type="ECO:0000256" key="1">
    <source>
        <dbReference type="ARBA" id="ARBA00022801"/>
    </source>
</evidence>
<dbReference type="AlphaFoldDB" id="A0A381QV73"/>
<dbReference type="InterPro" id="IPR050266">
    <property type="entry name" value="AB_hydrolase_sf"/>
</dbReference>
<feature type="domain" description="AB hydrolase-1" evidence="2">
    <location>
        <begin position="6"/>
        <end position="103"/>
    </location>
</feature>
<sequence length="228" mass="24552">MPGPDVLLVHGFGTSFEATWRNNGWVDLLGDAGRTVVGVDLLGHGTADKPVDPEAYRDLEDRILGELGHDPVDAIGFSAGAMAVLWLAAHHAHRFHRIVLAGVGRNLFERDVERGRAVVEAVQTGTATDPEMRYFADLPDVAGADREALSAFLQRPDRRSFTPEVLAGVSLPVRVVIGERDFAGPADPLVEGLPDAELVVLPGVDHFATPKDFGFIDAALDFLDAQPF</sequence>
<dbReference type="InterPro" id="IPR029058">
    <property type="entry name" value="AB_hydrolase_fold"/>
</dbReference>
<dbReference type="PANTHER" id="PTHR43798">
    <property type="entry name" value="MONOACYLGLYCEROL LIPASE"/>
    <property type="match status" value="1"/>
</dbReference>
<evidence type="ECO:0000259" key="2">
    <source>
        <dbReference type="Pfam" id="PF00561"/>
    </source>
</evidence>
<dbReference type="PANTHER" id="PTHR43798:SF31">
    <property type="entry name" value="AB HYDROLASE SUPERFAMILY PROTEIN YCLE"/>
    <property type="match status" value="1"/>
</dbReference>
<protein>
    <recommendedName>
        <fullName evidence="2">AB hydrolase-1 domain-containing protein</fullName>
    </recommendedName>
</protein>
<dbReference type="Gene3D" id="3.40.50.1820">
    <property type="entry name" value="alpha/beta hydrolase"/>
    <property type="match status" value="1"/>
</dbReference>
<dbReference type="GO" id="GO:0016020">
    <property type="term" value="C:membrane"/>
    <property type="evidence" value="ECO:0007669"/>
    <property type="project" value="TreeGrafter"/>
</dbReference>